<dbReference type="OrthoDB" id="275839at2157"/>
<dbReference type="Proteomes" id="UP000273828">
    <property type="component" value="Unassembled WGS sequence"/>
</dbReference>
<comment type="caution">
    <text evidence="2">The sequence shown here is derived from an EMBL/GenBank/DDBJ whole genome shotgun (WGS) entry which is preliminary data.</text>
</comment>
<protein>
    <submittedName>
        <fullName evidence="2">Uncharacterized protein</fullName>
    </submittedName>
</protein>
<name>A0A3N6M5I9_9EURY</name>
<keyword evidence="3" id="KW-1185">Reference proteome</keyword>
<reference evidence="2 3" key="1">
    <citation type="submission" date="2018-10" db="EMBL/GenBank/DDBJ databases">
        <title>Natrarchaeobius chitinivorans gen. nov., sp. nov., and Natrarchaeobius haloalkaliphilus sp. nov., alkaliphilic, chitin-utilizing haloarchaea from hypersaline alkaline lakes.</title>
        <authorList>
            <person name="Sorokin D.Y."/>
            <person name="Elcheninov A.G."/>
            <person name="Kostrikina N.A."/>
            <person name="Bale N.J."/>
            <person name="Sinninghe Damste J.S."/>
            <person name="Khijniak T.V."/>
            <person name="Kublanov I.V."/>
            <person name="Toshchakov S.V."/>
        </authorList>
    </citation>
    <scope>NUCLEOTIDE SEQUENCE [LARGE SCALE GENOMIC DNA]</scope>
    <source>
        <strain evidence="2 3">AArcht-Sl</strain>
    </source>
</reference>
<organism evidence="2 3">
    <name type="scientific">Natrarchaeobius halalkaliphilus</name>
    <dbReference type="NCBI Taxonomy" id="1679091"/>
    <lineage>
        <taxon>Archaea</taxon>
        <taxon>Methanobacteriati</taxon>
        <taxon>Methanobacteriota</taxon>
        <taxon>Stenosarchaea group</taxon>
        <taxon>Halobacteria</taxon>
        <taxon>Halobacteriales</taxon>
        <taxon>Natrialbaceae</taxon>
        <taxon>Natrarchaeobius</taxon>
    </lineage>
</organism>
<feature type="coiled-coil region" evidence="1">
    <location>
        <begin position="273"/>
        <end position="348"/>
    </location>
</feature>
<accession>A0A3N6M5I9</accession>
<proteinExistence type="predicted"/>
<keyword evidence="1" id="KW-0175">Coiled coil</keyword>
<sequence>MTQEHQTEPADEFELEHFERNRYFQGKLMTAHDMSTEQKYHASRLETVTRLVTGTGIVSGLSIIDFDYEDGELHVTIGPGVAIDGDGRPIVVRTPTTRTIPTGDGNYVSLYITYDEESKDPVPVPGVEATDGEESQESRVLEIFELVATETPPNSRKTPPLVDLPDLDNADEYSTLADHIVDSYHEAHRERAASSANPGVFLGAFERLPDGEWQVDDDETKRHPFVYDNDMLFSLFLSLLVATDGAHGGDERRPGVEYLESELDQLGQFANQIQGLELDVSELRTAIDETEDTVRTEFQDALESTETELRTEIETAENDLYESIESTRAALRSDVEQLQDALQTQAELNAYQSLKMAIRCFDDAAATFDHQGAVSKLSLGVVEAAREAIAEEADRDAAEYRAFVSSVTDDLESLTGVLERAATDESYNQFARTVSSLEDVRTDDGSFVELVAAFDRVCQTATLLEPQYEIQPEG</sequence>
<evidence type="ECO:0000313" key="3">
    <source>
        <dbReference type="Proteomes" id="UP000273828"/>
    </source>
</evidence>
<evidence type="ECO:0000256" key="1">
    <source>
        <dbReference type="SAM" id="Coils"/>
    </source>
</evidence>
<dbReference type="EMBL" id="REFY01000005">
    <property type="protein sequence ID" value="RQG87999.1"/>
    <property type="molecule type" value="Genomic_DNA"/>
</dbReference>
<dbReference type="AlphaFoldDB" id="A0A3N6M5I9"/>
<dbReference type="RefSeq" id="WP_124179197.1">
    <property type="nucleotide sequence ID" value="NZ_REFY01000005.1"/>
</dbReference>
<evidence type="ECO:0000313" key="2">
    <source>
        <dbReference type="EMBL" id="RQG87999.1"/>
    </source>
</evidence>
<gene>
    <name evidence="2" type="ORF">EA462_14170</name>
</gene>